<comment type="caution">
    <text evidence="1">The sequence shown here is derived from an EMBL/GenBank/DDBJ whole genome shotgun (WGS) entry which is preliminary data.</text>
</comment>
<reference evidence="1 2" key="1">
    <citation type="submission" date="2019-03" db="EMBL/GenBank/DDBJ databases">
        <title>Genomic Encyclopedia of Type Strains, Phase IV (KMG-IV): sequencing the most valuable type-strain genomes for metagenomic binning, comparative biology and taxonomic classification.</title>
        <authorList>
            <person name="Goeker M."/>
        </authorList>
    </citation>
    <scope>NUCLEOTIDE SEQUENCE [LARGE SCALE GENOMIC DNA]</scope>
    <source>
        <strain evidence="1 2">DSM 100055</strain>
    </source>
</reference>
<keyword evidence="2" id="KW-1185">Reference proteome</keyword>
<dbReference type="Proteomes" id="UP000294678">
    <property type="component" value="Unassembled WGS sequence"/>
</dbReference>
<evidence type="ECO:0000313" key="2">
    <source>
        <dbReference type="Proteomes" id="UP000294678"/>
    </source>
</evidence>
<dbReference type="RefSeq" id="WP_134112483.1">
    <property type="nucleotide sequence ID" value="NZ_SOBG01000002.1"/>
</dbReference>
<name>A0AA46DZS5_9FUSO</name>
<gene>
    <name evidence="1" type="ORF">EV215_0581</name>
</gene>
<evidence type="ECO:0000313" key="1">
    <source>
        <dbReference type="EMBL" id="TDT71889.1"/>
    </source>
</evidence>
<protein>
    <submittedName>
        <fullName evidence="1">Uncharacterized protein</fullName>
    </submittedName>
</protein>
<dbReference type="EMBL" id="SOBG01000002">
    <property type="protein sequence ID" value="TDT71889.1"/>
    <property type="molecule type" value="Genomic_DNA"/>
</dbReference>
<sequence length="272" mass="33074">MCIENKDFLDILREKDYNNFEKEYNKGMLNFLIKIAPFTNKRTYFKIYNNGNIIKYGFNKIYLYLAFLNEISTEKLIDFLDKKNRIKFKKIDRLSGISTKKLSQNIFKIFYNRDFNIAIKYCKELYLKDKNLFIELITKYVLMNDIYSEKSLFFISFIELTKYIENKNDIDYILYPFIYYLVNRESDFYEYENSKEEKIDIETKIFENYDKLLCLEGLNILAYYILLKKSNIENKDRYYFIILNKIDTLKVKNKLSKEEEKIIGKFLNIIKG</sequence>
<dbReference type="AlphaFoldDB" id="A0AA46DZS5"/>
<proteinExistence type="predicted"/>
<organism evidence="1 2">
    <name type="scientific">Hypnocyclicus thermotrophus</name>
    <dbReference type="NCBI Taxonomy" id="1627895"/>
    <lineage>
        <taxon>Bacteria</taxon>
        <taxon>Fusobacteriati</taxon>
        <taxon>Fusobacteriota</taxon>
        <taxon>Fusobacteriia</taxon>
        <taxon>Fusobacteriales</taxon>
        <taxon>Fusobacteriaceae</taxon>
        <taxon>Hypnocyclicus</taxon>
    </lineage>
</organism>
<accession>A0AA46DZS5</accession>